<accession>A0A251S9I3</accession>
<evidence type="ECO:0000313" key="4">
    <source>
        <dbReference type="Proteomes" id="UP000215914"/>
    </source>
</evidence>
<protein>
    <submittedName>
        <fullName evidence="2 3">Dilute domain-containing protein</fullName>
    </submittedName>
</protein>
<dbReference type="PROSITE" id="PS51126">
    <property type="entry name" value="DILUTE"/>
    <property type="match status" value="1"/>
</dbReference>
<dbReference type="Proteomes" id="UP000215914">
    <property type="component" value="Chromosome 15"/>
</dbReference>
<evidence type="ECO:0000313" key="2">
    <source>
        <dbReference type="EMBL" id="KAF5764199.1"/>
    </source>
</evidence>
<reference evidence="2 4" key="1">
    <citation type="journal article" date="2017" name="Nature">
        <title>The sunflower genome provides insights into oil metabolism, flowering and Asterid evolution.</title>
        <authorList>
            <person name="Badouin H."/>
            <person name="Gouzy J."/>
            <person name="Grassa C.J."/>
            <person name="Murat F."/>
            <person name="Staton S.E."/>
            <person name="Cottret L."/>
            <person name="Lelandais-Briere C."/>
            <person name="Owens G.L."/>
            <person name="Carrere S."/>
            <person name="Mayjonade B."/>
            <person name="Legrand L."/>
            <person name="Gill N."/>
            <person name="Kane N.C."/>
            <person name="Bowers J.E."/>
            <person name="Hubner S."/>
            <person name="Bellec A."/>
            <person name="Berard A."/>
            <person name="Berges H."/>
            <person name="Blanchet N."/>
            <person name="Boniface M.C."/>
            <person name="Brunel D."/>
            <person name="Catrice O."/>
            <person name="Chaidir N."/>
            <person name="Claudel C."/>
            <person name="Donnadieu C."/>
            <person name="Faraut T."/>
            <person name="Fievet G."/>
            <person name="Helmstetter N."/>
            <person name="King M."/>
            <person name="Knapp S.J."/>
            <person name="Lai Z."/>
            <person name="Le Paslier M.C."/>
            <person name="Lippi Y."/>
            <person name="Lorenzon L."/>
            <person name="Mandel J.R."/>
            <person name="Marage G."/>
            <person name="Marchand G."/>
            <person name="Marquand E."/>
            <person name="Bret-Mestries E."/>
            <person name="Morien E."/>
            <person name="Nambeesan S."/>
            <person name="Nguyen T."/>
            <person name="Pegot-Espagnet P."/>
            <person name="Pouilly N."/>
            <person name="Raftis F."/>
            <person name="Sallet E."/>
            <person name="Schiex T."/>
            <person name="Thomas J."/>
            <person name="Vandecasteele C."/>
            <person name="Vares D."/>
            <person name="Vear F."/>
            <person name="Vautrin S."/>
            <person name="Crespi M."/>
            <person name="Mangin B."/>
            <person name="Burke J.M."/>
            <person name="Salse J."/>
            <person name="Munos S."/>
            <person name="Vincourt P."/>
            <person name="Rieseberg L.H."/>
            <person name="Langlade N.B."/>
        </authorList>
    </citation>
    <scope>NUCLEOTIDE SEQUENCE [LARGE SCALE GENOMIC DNA]</scope>
    <source>
        <strain evidence="4">cv. SF193</strain>
        <tissue evidence="2">Leaves</tissue>
    </source>
</reference>
<feature type="domain" description="Dilute" evidence="1">
    <location>
        <begin position="1"/>
        <end position="84"/>
    </location>
</feature>
<dbReference type="EMBL" id="CM007904">
    <property type="protein sequence ID" value="OTF94935.1"/>
    <property type="molecule type" value="Genomic_DNA"/>
</dbReference>
<proteinExistence type="predicted"/>
<gene>
    <name evidence="3" type="ORF">HannXRQ_Chr15g0477531</name>
    <name evidence="2" type="ORF">HanXRQr2_Chr15g0689221</name>
</gene>
<organism evidence="3 4">
    <name type="scientific">Helianthus annuus</name>
    <name type="common">Common sunflower</name>
    <dbReference type="NCBI Taxonomy" id="4232"/>
    <lineage>
        <taxon>Eukaryota</taxon>
        <taxon>Viridiplantae</taxon>
        <taxon>Streptophyta</taxon>
        <taxon>Embryophyta</taxon>
        <taxon>Tracheophyta</taxon>
        <taxon>Spermatophyta</taxon>
        <taxon>Magnoliopsida</taxon>
        <taxon>eudicotyledons</taxon>
        <taxon>Gunneridae</taxon>
        <taxon>Pentapetalae</taxon>
        <taxon>asterids</taxon>
        <taxon>campanulids</taxon>
        <taxon>Asterales</taxon>
        <taxon>Asteraceae</taxon>
        <taxon>Asteroideae</taxon>
        <taxon>Heliantheae alliance</taxon>
        <taxon>Heliantheae</taxon>
        <taxon>Helianthus</taxon>
    </lineage>
</organism>
<evidence type="ECO:0000313" key="3">
    <source>
        <dbReference type="EMBL" id="OTF94935.1"/>
    </source>
</evidence>
<dbReference type="Gramene" id="mRNA:HanXRQr2_Chr15g0689221">
    <property type="protein sequence ID" value="mRNA:HanXRQr2_Chr15g0689221"/>
    <property type="gene ID" value="HanXRQr2_Chr15g0689221"/>
</dbReference>
<keyword evidence="4" id="KW-1185">Reference proteome</keyword>
<name>A0A251S9I3_HELAN</name>
<sequence>MGNTSRHDCRNWNTGAIKQLKRLIYGLDPSYAGSAWDEIKHIRQAIGFLVIHQKPKKALDEITHDLCPVSFSSHILSRKSLIQY</sequence>
<evidence type="ECO:0000259" key="1">
    <source>
        <dbReference type="PROSITE" id="PS51126"/>
    </source>
</evidence>
<dbReference type="EMBL" id="MNCJ02000330">
    <property type="protein sequence ID" value="KAF5764199.1"/>
    <property type="molecule type" value="Genomic_DNA"/>
</dbReference>
<reference evidence="2" key="3">
    <citation type="submission" date="2020-06" db="EMBL/GenBank/DDBJ databases">
        <title>Helianthus annuus Genome sequencing and assembly Release 2.</title>
        <authorList>
            <person name="Gouzy J."/>
            <person name="Langlade N."/>
            <person name="Munos S."/>
        </authorList>
    </citation>
    <scope>NUCLEOTIDE SEQUENCE</scope>
    <source>
        <tissue evidence="2">Leaves</tissue>
    </source>
</reference>
<dbReference type="InParanoid" id="A0A251S9I3"/>
<dbReference type="AlphaFoldDB" id="A0A251S9I3"/>
<dbReference type="InterPro" id="IPR002710">
    <property type="entry name" value="Dilute_dom"/>
</dbReference>
<reference evidence="3" key="2">
    <citation type="submission" date="2017-02" db="EMBL/GenBank/DDBJ databases">
        <title>Sunflower complete genome.</title>
        <authorList>
            <person name="Langlade N."/>
            <person name="Munos S."/>
        </authorList>
    </citation>
    <scope>NUCLEOTIDE SEQUENCE [LARGE SCALE GENOMIC DNA]</scope>
    <source>
        <tissue evidence="3">Leaves</tissue>
    </source>
</reference>